<keyword evidence="4" id="KW-1185">Reference proteome</keyword>
<feature type="chain" id="PRO_5042243853" evidence="2">
    <location>
        <begin position="27"/>
        <end position="293"/>
    </location>
</feature>
<evidence type="ECO:0000313" key="4">
    <source>
        <dbReference type="Proteomes" id="UP001205105"/>
    </source>
</evidence>
<keyword evidence="2" id="KW-0732">Signal</keyword>
<gene>
    <name evidence="3" type="ORF">COHA_002578</name>
</gene>
<evidence type="ECO:0000256" key="1">
    <source>
        <dbReference type="SAM" id="MobiDB-lite"/>
    </source>
</evidence>
<dbReference type="Proteomes" id="UP001205105">
    <property type="component" value="Unassembled WGS sequence"/>
</dbReference>
<proteinExistence type="predicted"/>
<evidence type="ECO:0000313" key="3">
    <source>
        <dbReference type="EMBL" id="KAI7843678.1"/>
    </source>
</evidence>
<evidence type="ECO:0000256" key="2">
    <source>
        <dbReference type="SAM" id="SignalP"/>
    </source>
</evidence>
<accession>A0AAD5H7D2</accession>
<protein>
    <submittedName>
        <fullName evidence="3">Uncharacterized protein</fullName>
    </submittedName>
</protein>
<feature type="compositionally biased region" description="Low complexity" evidence="1">
    <location>
        <begin position="220"/>
        <end position="237"/>
    </location>
</feature>
<feature type="signal peptide" evidence="2">
    <location>
        <begin position="1"/>
        <end position="26"/>
    </location>
</feature>
<reference evidence="3" key="1">
    <citation type="submission" date="2020-11" db="EMBL/GenBank/DDBJ databases">
        <title>Chlorella ohadii genome sequencing and assembly.</title>
        <authorList>
            <person name="Murik O."/>
            <person name="Treves H."/>
            <person name="Kedem I."/>
            <person name="Shotland Y."/>
            <person name="Kaplan A."/>
        </authorList>
    </citation>
    <scope>NUCLEOTIDE SEQUENCE</scope>
    <source>
        <strain evidence="3">1</strain>
    </source>
</reference>
<feature type="region of interest" description="Disordered" evidence="1">
    <location>
        <begin position="211"/>
        <end position="237"/>
    </location>
</feature>
<name>A0AAD5H7D2_9CHLO</name>
<dbReference type="AlphaFoldDB" id="A0AAD5H7D2"/>
<comment type="caution">
    <text evidence="3">The sequence shown here is derived from an EMBL/GenBank/DDBJ whole genome shotgun (WGS) entry which is preliminary data.</text>
</comment>
<dbReference type="EMBL" id="JADXDR010000036">
    <property type="protein sequence ID" value="KAI7843678.1"/>
    <property type="molecule type" value="Genomic_DNA"/>
</dbReference>
<organism evidence="3 4">
    <name type="scientific">Chlorella ohadii</name>
    <dbReference type="NCBI Taxonomy" id="2649997"/>
    <lineage>
        <taxon>Eukaryota</taxon>
        <taxon>Viridiplantae</taxon>
        <taxon>Chlorophyta</taxon>
        <taxon>core chlorophytes</taxon>
        <taxon>Trebouxiophyceae</taxon>
        <taxon>Chlorellales</taxon>
        <taxon>Chlorellaceae</taxon>
        <taxon>Chlorella clade</taxon>
        <taxon>Chlorella</taxon>
    </lineage>
</organism>
<sequence length="293" mass="29603">MSPPLALLRAALALLLLAGATREAAARTLQEWDNCTNFEGFAGLNNTQLSCAVAELQPPAAAGLSNFTLAWALGEQYYGDTLRLGLQLEDASWAAVAFPQYAYPDEPPQLPNATALVFSRAAPAGTAADGSDAGGLTVAQYLVPGNSWSGLQPSTQLNFTTVASGVAATGGAFAVVEIPGFQRQIPSFGTHYPVRFMPALIALGPSIHSSSSGGSGSGSGADNNSSSGGNSSGTGPWSSAPAAAGTLVVPYCCGDVEQLVWWEAPPSAADAGQPLHVVAAAFAAAAAMVFMAA</sequence>